<sequence length="83" mass="9981">MIKELIPNLSFLNIKSIEKISFLKFNKIKIILIVPFNLDKNYLKYNLEFLLNIKIIKLNSQKLKFNSYLKKITITYSHKNDYL</sequence>
<proteinExistence type="predicted"/>
<accession>A0A5C1H853</accession>
<organism evidence="1">
    <name type="scientific">Nephromyces sp. ex Molgula occidentalis</name>
    <dbReference type="NCBI Taxonomy" id="2544991"/>
    <lineage>
        <taxon>Eukaryota</taxon>
        <taxon>Sar</taxon>
        <taxon>Alveolata</taxon>
        <taxon>Apicomplexa</taxon>
        <taxon>Aconoidasida</taxon>
        <taxon>Nephromycida</taxon>
        <taxon>Nephromyces</taxon>
    </lineage>
</organism>
<gene>
    <name evidence="1" type="primary">orf83</name>
</gene>
<dbReference type="EMBL" id="MK573199">
    <property type="protein sequence ID" value="QEM01576.1"/>
    <property type="molecule type" value="Genomic_DNA"/>
</dbReference>
<protein>
    <recommendedName>
        <fullName evidence="2">50S ribosomal protein L23</fullName>
    </recommendedName>
</protein>
<name>A0A5C1H853_9APIC</name>
<evidence type="ECO:0008006" key="2">
    <source>
        <dbReference type="Google" id="ProtNLM"/>
    </source>
</evidence>
<dbReference type="AlphaFoldDB" id="A0A5C1H853"/>
<reference evidence="1" key="1">
    <citation type="journal article" date="2019" name="Genome Biol. Evol.">
        <title>Nephromyces represents a diverse and novel lineage of the Apicomplexa that has retained apicoplasts.</title>
        <authorList>
            <person name="Munoz-Gomez S.A."/>
            <person name="Durnin K."/>
            <person name="Eme L."/>
            <person name="Paight C."/>
            <person name="Lane C.E."/>
            <person name="Saffo M.B."/>
            <person name="Slamovits C.H."/>
        </authorList>
    </citation>
    <scope>NUCLEOTIDE SEQUENCE</scope>
    <source>
        <strain evidence="1">439</strain>
    </source>
</reference>
<evidence type="ECO:0000313" key="1">
    <source>
        <dbReference type="EMBL" id="QEM01576.1"/>
    </source>
</evidence>